<proteinExistence type="inferred from homology"/>
<dbReference type="InterPro" id="IPR003562">
    <property type="entry name" value="Mutator_MutX_prot"/>
</dbReference>
<evidence type="ECO:0000256" key="1">
    <source>
        <dbReference type="ARBA" id="ARBA00001946"/>
    </source>
</evidence>
<keyword evidence="9" id="KW-1185">Reference proteome</keyword>
<comment type="cofactor">
    <cofactor evidence="1">
        <name>Mg(2+)</name>
        <dbReference type="ChEBI" id="CHEBI:18420"/>
    </cofactor>
</comment>
<dbReference type="CDD" id="cd18886">
    <property type="entry name" value="NUDIX_MutT_Nudt1"/>
    <property type="match status" value="1"/>
</dbReference>
<dbReference type="AlphaFoldDB" id="A0A8J8MDB9"/>
<dbReference type="GO" id="GO:0046872">
    <property type="term" value="F:metal ion binding"/>
    <property type="evidence" value="ECO:0007669"/>
    <property type="project" value="UniProtKB-KW"/>
</dbReference>
<dbReference type="Gene3D" id="3.90.79.10">
    <property type="entry name" value="Nucleoside Triphosphate Pyrophosphohydrolase"/>
    <property type="match status" value="1"/>
</dbReference>
<evidence type="ECO:0000256" key="6">
    <source>
        <dbReference type="RuleBase" id="RU003476"/>
    </source>
</evidence>
<feature type="domain" description="Nudix hydrolase" evidence="7">
    <location>
        <begin position="1"/>
        <end position="128"/>
    </location>
</feature>
<name>A0A8J8MDB9_9FIRM</name>
<dbReference type="PROSITE" id="PS51462">
    <property type="entry name" value="NUDIX"/>
    <property type="match status" value="1"/>
</dbReference>
<reference evidence="8 9" key="1">
    <citation type="submission" date="2020-07" db="EMBL/GenBank/DDBJ databases">
        <title>Vallitalea guaymasensis genome.</title>
        <authorList>
            <person name="Postec A."/>
        </authorList>
    </citation>
    <scope>NUCLEOTIDE SEQUENCE [LARGE SCALE GENOMIC DNA]</scope>
    <source>
        <strain evidence="8 9">Ra1766G1</strain>
    </source>
</reference>
<organism evidence="8 9">
    <name type="scientific">Vallitalea guaymasensis</name>
    <dbReference type="NCBI Taxonomy" id="1185412"/>
    <lineage>
        <taxon>Bacteria</taxon>
        <taxon>Bacillati</taxon>
        <taxon>Bacillota</taxon>
        <taxon>Clostridia</taxon>
        <taxon>Lachnospirales</taxon>
        <taxon>Vallitaleaceae</taxon>
        <taxon>Vallitalea</taxon>
    </lineage>
</organism>
<evidence type="ECO:0000256" key="2">
    <source>
        <dbReference type="ARBA" id="ARBA00005582"/>
    </source>
</evidence>
<sequence length="152" mass="17726">MKLGTLCYIEKDGRTLMLHRVKKENDIHEGNWIGLGGKIENGESPEECVIREVKEESGLTIKNPDLRGILTFPEFGKDNWYVFLYTATEFNGDLIECNEGNLEWIDNEDLLNLKMSEGDNLFLKWLKKYKMFSAKFIYDGKKLIDYDLVVNY</sequence>
<dbReference type="GO" id="GO:0008413">
    <property type="term" value="F:8-oxo-7,8-dihydroguanosine triphosphate pyrophosphatase activity"/>
    <property type="evidence" value="ECO:0007669"/>
    <property type="project" value="InterPro"/>
</dbReference>
<keyword evidence="3" id="KW-0479">Metal-binding</keyword>
<dbReference type="PANTHER" id="PTHR43758:SF2">
    <property type="entry name" value="OXIDIZED PURINE NUCLEOSIDE TRIPHOSPHATE HYDROLASE"/>
    <property type="match status" value="1"/>
</dbReference>
<keyword evidence="4 6" id="KW-0378">Hydrolase</keyword>
<dbReference type="RefSeq" id="WP_212690866.1">
    <property type="nucleotide sequence ID" value="NZ_CP058561.1"/>
</dbReference>
<dbReference type="Proteomes" id="UP000677305">
    <property type="component" value="Chromosome"/>
</dbReference>
<evidence type="ECO:0000259" key="7">
    <source>
        <dbReference type="PROSITE" id="PS51462"/>
    </source>
</evidence>
<evidence type="ECO:0000313" key="9">
    <source>
        <dbReference type="Proteomes" id="UP000677305"/>
    </source>
</evidence>
<dbReference type="PRINTS" id="PR00502">
    <property type="entry name" value="NUDIXFAMILY"/>
</dbReference>
<evidence type="ECO:0000256" key="3">
    <source>
        <dbReference type="ARBA" id="ARBA00022723"/>
    </source>
</evidence>
<dbReference type="Pfam" id="PF00293">
    <property type="entry name" value="NUDIX"/>
    <property type="match status" value="1"/>
</dbReference>
<evidence type="ECO:0000256" key="5">
    <source>
        <dbReference type="ARBA" id="ARBA00022842"/>
    </source>
</evidence>
<comment type="similarity">
    <text evidence="2 6">Belongs to the Nudix hydrolase family.</text>
</comment>
<dbReference type="PROSITE" id="PS00893">
    <property type="entry name" value="NUDIX_BOX"/>
    <property type="match status" value="1"/>
</dbReference>
<dbReference type="InterPro" id="IPR015797">
    <property type="entry name" value="NUDIX_hydrolase-like_dom_sf"/>
</dbReference>
<dbReference type="PRINTS" id="PR01402">
    <property type="entry name" value="MUTATORMUTX"/>
</dbReference>
<dbReference type="GO" id="GO:0005737">
    <property type="term" value="C:cytoplasm"/>
    <property type="evidence" value="ECO:0007669"/>
    <property type="project" value="TreeGrafter"/>
</dbReference>
<gene>
    <name evidence="8" type="ORF">HYG85_18130</name>
</gene>
<dbReference type="PANTHER" id="PTHR43758">
    <property type="entry name" value="7,8-DIHYDRO-8-OXOGUANINE TRIPHOSPHATASE"/>
    <property type="match status" value="1"/>
</dbReference>
<dbReference type="KEGG" id="vgu:HYG85_18130"/>
<evidence type="ECO:0000256" key="4">
    <source>
        <dbReference type="ARBA" id="ARBA00022801"/>
    </source>
</evidence>
<dbReference type="InterPro" id="IPR020084">
    <property type="entry name" value="NUDIX_hydrolase_CS"/>
</dbReference>
<evidence type="ECO:0000313" key="8">
    <source>
        <dbReference type="EMBL" id="QUH30733.1"/>
    </source>
</evidence>
<dbReference type="GO" id="GO:0006281">
    <property type="term" value="P:DNA repair"/>
    <property type="evidence" value="ECO:0007669"/>
    <property type="project" value="InterPro"/>
</dbReference>
<protein>
    <submittedName>
        <fullName evidence="8">8-oxo-dGTP diphosphatase</fullName>
    </submittedName>
</protein>
<dbReference type="InterPro" id="IPR000086">
    <property type="entry name" value="NUDIX_hydrolase_dom"/>
</dbReference>
<accession>A0A8J8MDB9</accession>
<dbReference type="EMBL" id="CP058561">
    <property type="protein sequence ID" value="QUH30733.1"/>
    <property type="molecule type" value="Genomic_DNA"/>
</dbReference>
<dbReference type="SUPFAM" id="SSF55811">
    <property type="entry name" value="Nudix"/>
    <property type="match status" value="1"/>
</dbReference>
<keyword evidence="5" id="KW-0460">Magnesium</keyword>
<dbReference type="InterPro" id="IPR020476">
    <property type="entry name" value="Nudix_hydrolase"/>
</dbReference>